<evidence type="ECO:0000256" key="1">
    <source>
        <dbReference type="SAM" id="Coils"/>
    </source>
</evidence>
<evidence type="ECO:0000313" key="2">
    <source>
        <dbReference type="EMBL" id="WCT13428.1"/>
    </source>
</evidence>
<evidence type="ECO:0000313" key="3">
    <source>
        <dbReference type="Proteomes" id="UP001216139"/>
    </source>
</evidence>
<accession>A0ABY7TAT6</accession>
<keyword evidence="1" id="KW-0175">Coiled coil</keyword>
<reference evidence="2 3" key="1">
    <citation type="submission" date="2023-02" db="EMBL/GenBank/DDBJ databases">
        <title>Genome sequence of Mucilaginibacter jinjuensis strain KACC 16571.</title>
        <authorList>
            <person name="Kim S."/>
            <person name="Heo J."/>
            <person name="Kwon S.-W."/>
        </authorList>
    </citation>
    <scope>NUCLEOTIDE SEQUENCE [LARGE SCALE GENOMIC DNA]</scope>
    <source>
        <strain evidence="2 3">KACC 16571</strain>
    </source>
</reference>
<sequence>MEVNDSTGLYETLQEALAEAEQRENWLESHVKSLRYVNMMNEQLQQAVLLTDRDLPASMDRLISTLDLQSSFNPWTGMSEAWRCRLCD</sequence>
<name>A0ABY7TAT6_9SPHI</name>
<keyword evidence="3" id="KW-1185">Reference proteome</keyword>
<feature type="coiled-coil region" evidence="1">
    <location>
        <begin position="3"/>
        <end position="30"/>
    </location>
</feature>
<dbReference type="RefSeq" id="WP_273631718.1">
    <property type="nucleotide sequence ID" value="NZ_CP117167.1"/>
</dbReference>
<protein>
    <submittedName>
        <fullName evidence="2">Uncharacterized protein</fullName>
    </submittedName>
</protein>
<proteinExistence type="predicted"/>
<gene>
    <name evidence="2" type="ORF">PQO05_05705</name>
</gene>
<dbReference type="Proteomes" id="UP001216139">
    <property type="component" value="Chromosome"/>
</dbReference>
<dbReference type="EMBL" id="CP117167">
    <property type="protein sequence ID" value="WCT13428.1"/>
    <property type="molecule type" value="Genomic_DNA"/>
</dbReference>
<organism evidence="2 3">
    <name type="scientific">Mucilaginibacter jinjuensis</name>
    <dbReference type="NCBI Taxonomy" id="1176721"/>
    <lineage>
        <taxon>Bacteria</taxon>
        <taxon>Pseudomonadati</taxon>
        <taxon>Bacteroidota</taxon>
        <taxon>Sphingobacteriia</taxon>
        <taxon>Sphingobacteriales</taxon>
        <taxon>Sphingobacteriaceae</taxon>
        <taxon>Mucilaginibacter</taxon>
    </lineage>
</organism>